<dbReference type="InterPro" id="IPR036249">
    <property type="entry name" value="Thioredoxin-like_sf"/>
</dbReference>
<evidence type="ECO:0000313" key="3">
    <source>
        <dbReference type="Proteomes" id="UP001054857"/>
    </source>
</evidence>
<sequence>LYVDDPHVQQLSGDNFPSGDNWVWVVEFYTPWCGHCKQLAPKFSAAAASLKGVVKVGAVNCDTHGELCTAHGVRSYPAIKAFVPGSPPRDYKGERAAKALTDWALGLLPGRVTQLTSAQALQDFLGLCGGGSGAAAGGKGKGGKAGGAGKDRAAWALCVVLVSAKSETPALYRALAGVYGGKIAFGELRVGAVAGKSVPAGIAAVAKQLGLDVEALQAGGGSGSSSGSSGKQQQQPLPLVLTVCNGDAALVERYGGQVKSEQLTRHLEGYAGGKKCGKMVRLEAGTDLG</sequence>
<dbReference type="PANTHER" id="PTHR45815">
    <property type="entry name" value="PROTEIN DISULFIDE-ISOMERASE A6"/>
    <property type="match status" value="1"/>
</dbReference>
<dbReference type="Pfam" id="PF00085">
    <property type="entry name" value="Thioredoxin"/>
    <property type="match status" value="1"/>
</dbReference>
<evidence type="ECO:0000313" key="2">
    <source>
        <dbReference type="EMBL" id="GFR43706.1"/>
    </source>
</evidence>
<dbReference type="PROSITE" id="PS00194">
    <property type="entry name" value="THIOREDOXIN_1"/>
    <property type="match status" value="1"/>
</dbReference>
<protein>
    <recommendedName>
        <fullName evidence="1">Thioredoxin domain-containing protein</fullName>
    </recommendedName>
</protein>
<dbReference type="EMBL" id="BMAR01000006">
    <property type="protein sequence ID" value="GFR43706.1"/>
    <property type="molecule type" value="Genomic_DNA"/>
</dbReference>
<proteinExistence type="predicted"/>
<dbReference type="Gene3D" id="3.40.30.10">
    <property type="entry name" value="Glutaredoxin"/>
    <property type="match status" value="1"/>
</dbReference>
<reference evidence="2 3" key="1">
    <citation type="journal article" date="2021" name="Sci. Rep.">
        <title>Genome sequencing of the multicellular alga Astrephomene provides insights into convergent evolution of germ-soma differentiation.</title>
        <authorList>
            <person name="Yamashita S."/>
            <person name="Yamamoto K."/>
            <person name="Matsuzaki R."/>
            <person name="Suzuki S."/>
            <person name="Yamaguchi H."/>
            <person name="Hirooka S."/>
            <person name="Minakuchi Y."/>
            <person name="Miyagishima S."/>
            <person name="Kawachi M."/>
            <person name="Toyoda A."/>
            <person name="Nozaki H."/>
        </authorList>
    </citation>
    <scope>NUCLEOTIDE SEQUENCE [LARGE SCALE GENOMIC DNA]</scope>
    <source>
        <strain evidence="2 3">NIES-4017</strain>
    </source>
</reference>
<feature type="non-terminal residue" evidence="2">
    <location>
        <position position="1"/>
    </location>
</feature>
<dbReference type="InterPro" id="IPR017937">
    <property type="entry name" value="Thioredoxin_CS"/>
</dbReference>
<feature type="non-terminal residue" evidence="2">
    <location>
        <position position="289"/>
    </location>
</feature>
<accession>A0AAD3DKV4</accession>
<dbReference type="GO" id="GO:0015035">
    <property type="term" value="F:protein-disulfide reductase activity"/>
    <property type="evidence" value="ECO:0007669"/>
    <property type="project" value="TreeGrafter"/>
</dbReference>
<dbReference type="GO" id="GO:0005788">
    <property type="term" value="C:endoplasmic reticulum lumen"/>
    <property type="evidence" value="ECO:0007669"/>
    <property type="project" value="TreeGrafter"/>
</dbReference>
<evidence type="ECO:0000259" key="1">
    <source>
        <dbReference type="PROSITE" id="PS51352"/>
    </source>
</evidence>
<comment type="caution">
    <text evidence="2">The sequence shown here is derived from an EMBL/GenBank/DDBJ whole genome shotgun (WGS) entry which is preliminary data.</text>
</comment>
<gene>
    <name evidence="2" type="ORF">Agub_g4816</name>
</gene>
<keyword evidence="3" id="KW-1185">Reference proteome</keyword>
<dbReference type="SUPFAM" id="SSF52833">
    <property type="entry name" value="Thioredoxin-like"/>
    <property type="match status" value="1"/>
</dbReference>
<dbReference type="GO" id="GO:0034976">
    <property type="term" value="P:response to endoplasmic reticulum stress"/>
    <property type="evidence" value="ECO:0007669"/>
    <property type="project" value="TreeGrafter"/>
</dbReference>
<organism evidence="2 3">
    <name type="scientific">Astrephomene gubernaculifera</name>
    <dbReference type="NCBI Taxonomy" id="47775"/>
    <lineage>
        <taxon>Eukaryota</taxon>
        <taxon>Viridiplantae</taxon>
        <taxon>Chlorophyta</taxon>
        <taxon>core chlorophytes</taxon>
        <taxon>Chlorophyceae</taxon>
        <taxon>CS clade</taxon>
        <taxon>Chlamydomonadales</taxon>
        <taxon>Astrephomenaceae</taxon>
        <taxon>Astrephomene</taxon>
    </lineage>
</organism>
<dbReference type="Proteomes" id="UP001054857">
    <property type="component" value="Unassembled WGS sequence"/>
</dbReference>
<name>A0AAD3DKV4_9CHLO</name>
<feature type="domain" description="Thioredoxin" evidence="1">
    <location>
        <begin position="1"/>
        <end position="109"/>
    </location>
</feature>
<dbReference type="PROSITE" id="PS51352">
    <property type="entry name" value="THIOREDOXIN_2"/>
    <property type="match status" value="1"/>
</dbReference>
<dbReference type="PRINTS" id="PR00421">
    <property type="entry name" value="THIOREDOXIN"/>
</dbReference>
<dbReference type="InterPro" id="IPR013766">
    <property type="entry name" value="Thioredoxin_domain"/>
</dbReference>
<dbReference type="AlphaFoldDB" id="A0AAD3DKV4"/>
<dbReference type="PANTHER" id="PTHR45815:SF3">
    <property type="entry name" value="PROTEIN DISULFIDE-ISOMERASE A6"/>
    <property type="match status" value="1"/>
</dbReference>